<evidence type="ECO:0000313" key="7">
    <source>
        <dbReference type="EMBL" id="RLU15769.1"/>
    </source>
</evidence>
<evidence type="ECO:0000259" key="6">
    <source>
        <dbReference type="PROSITE" id="PS50089"/>
    </source>
</evidence>
<dbReference type="GO" id="GO:0061630">
    <property type="term" value="F:ubiquitin protein ligase activity"/>
    <property type="evidence" value="ECO:0007669"/>
    <property type="project" value="TreeGrafter"/>
</dbReference>
<dbReference type="GO" id="GO:0043161">
    <property type="term" value="P:proteasome-mediated ubiquitin-dependent protein catabolic process"/>
    <property type="evidence" value="ECO:0007669"/>
    <property type="project" value="TreeGrafter"/>
</dbReference>
<proteinExistence type="predicted"/>
<dbReference type="InterPro" id="IPR051728">
    <property type="entry name" value="RING-FYVE_E3_ubiquitin-ligase"/>
</dbReference>
<dbReference type="InterPro" id="IPR055111">
    <property type="entry name" value="RNF34_RFFL_HeH"/>
</dbReference>
<evidence type="ECO:0000256" key="4">
    <source>
        <dbReference type="PROSITE-ProRule" id="PRU00175"/>
    </source>
</evidence>
<dbReference type="GO" id="GO:0005737">
    <property type="term" value="C:cytoplasm"/>
    <property type="evidence" value="ECO:0007669"/>
    <property type="project" value="TreeGrafter"/>
</dbReference>
<dbReference type="Gene3D" id="1.10.720.140">
    <property type="match status" value="1"/>
</dbReference>
<dbReference type="Gene3D" id="1.10.720.30">
    <property type="entry name" value="SAP domain"/>
    <property type="match status" value="1"/>
</dbReference>
<dbReference type="Pfam" id="PF22968">
    <property type="entry name" value="RNF34L-like_3rd"/>
    <property type="match status" value="1"/>
</dbReference>
<dbReference type="AlphaFoldDB" id="A0A3L8D6A2"/>
<dbReference type="InterPro" id="IPR013083">
    <property type="entry name" value="Znf_RING/FYVE/PHD"/>
</dbReference>
<keyword evidence="2 4" id="KW-0479">Metal-binding</keyword>
<feature type="compositionally biased region" description="Polar residues" evidence="5">
    <location>
        <begin position="121"/>
        <end position="153"/>
    </location>
</feature>
<dbReference type="PANTHER" id="PTHR14879">
    <property type="entry name" value="CASPASE REGULATOR, RING FINGER DOMAIN-CONTAINING"/>
    <property type="match status" value="1"/>
</dbReference>
<evidence type="ECO:0000256" key="1">
    <source>
        <dbReference type="ARBA" id="ARBA00004202"/>
    </source>
</evidence>
<name>A0A3L8D6A2_OOCBI</name>
<dbReference type="CDD" id="cd16500">
    <property type="entry name" value="RING-HC_CARP"/>
    <property type="match status" value="1"/>
</dbReference>
<dbReference type="Pfam" id="PF23632">
    <property type="entry name" value="SAP_RNF34_RFFL"/>
    <property type="match status" value="1"/>
</dbReference>
<feature type="region of interest" description="Disordered" evidence="5">
    <location>
        <begin position="121"/>
        <end position="208"/>
    </location>
</feature>
<protein>
    <recommendedName>
        <fullName evidence="6">RING-type domain-containing protein</fullName>
    </recommendedName>
</protein>
<dbReference type="PANTHER" id="PTHR14879:SF15">
    <property type="entry name" value="E3 UBIQUITIN-PROTEIN LIGASE RIFIFYLIN-LIKE PROTEIN"/>
    <property type="match status" value="1"/>
</dbReference>
<keyword evidence="3" id="KW-0862">Zinc</keyword>
<dbReference type="PROSITE" id="PS50089">
    <property type="entry name" value="ZF_RING_2"/>
    <property type="match status" value="1"/>
</dbReference>
<dbReference type="Gene3D" id="3.30.40.10">
    <property type="entry name" value="Zinc/RING finger domain, C3HC4 (zinc finger)"/>
    <property type="match status" value="1"/>
</dbReference>
<reference evidence="7" key="2">
    <citation type="submission" date="2018-07" db="EMBL/GenBank/DDBJ databases">
        <authorList>
            <person name="Mckenzie S.K."/>
            <person name="Kronauer D.J.C."/>
        </authorList>
    </citation>
    <scope>NUCLEOTIDE SEQUENCE</scope>
    <source>
        <strain evidence="7">Clonal line C1</strain>
    </source>
</reference>
<dbReference type="Proteomes" id="UP000279307">
    <property type="component" value="Chromosome 12"/>
</dbReference>
<dbReference type="GO" id="GO:0070936">
    <property type="term" value="P:protein K48-linked ubiquitination"/>
    <property type="evidence" value="ECO:0007669"/>
    <property type="project" value="TreeGrafter"/>
</dbReference>
<gene>
    <name evidence="7" type="ORF">DMN91_011525</name>
</gene>
<feature type="domain" description="RING-type" evidence="6">
    <location>
        <begin position="330"/>
        <end position="365"/>
    </location>
</feature>
<dbReference type="EMBL" id="QOIP01000012">
    <property type="protein sequence ID" value="RLU15769.1"/>
    <property type="molecule type" value="Genomic_DNA"/>
</dbReference>
<dbReference type="InterPro" id="IPR036361">
    <property type="entry name" value="SAP_dom_sf"/>
</dbReference>
<sequence length="377" mass="42707">MSPLRRRRHQGGTVSPSKMACEACSAKFTLFKRKKQCMDCLRYFCSECVIKRLGKVFTCDSCGILSRRPLVKNQIRQMRSRDLRQYLVAKKVSVKGCVEKEDLVHLLMLFANGTDPCLNTDYNRSNRTQNAEEPQVDPSVNATESMPNVSTANGEPDEDAQTRMQRDQARQDVEMEEAASESEGSPIISVPLSSDNEIPEPIEPPRSESFEIEEVLEGDGAPTAEPGDTAEPVITEHVEVVSEASSEKKSDMVTEIPTWSDRVQLSDIKEASDLQYLSVKQLKNLLSINRVDYKGCIERQELLNRVSRLWHDHYMHSKQDVEKLSEEELCKICWDAPIECVILECGHMACCINCGKQMSECPICKQYVVRVVRFFKA</sequence>
<comment type="caution">
    <text evidence="7">The sequence shown here is derived from an EMBL/GenBank/DDBJ whole genome shotgun (WGS) entry which is preliminary data.</text>
</comment>
<evidence type="ECO:0000256" key="2">
    <source>
        <dbReference type="ARBA" id="ARBA00022771"/>
    </source>
</evidence>
<dbReference type="InterPro" id="IPR011011">
    <property type="entry name" value="Znf_FYVE_PHD"/>
</dbReference>
<dbReference type="GO" id="GO:1902042">
    <property type="term" value="P:negative regulation of extrinsic apoptotic signaling pathway via death domain receptors"/>
    <property type="evidence" value="ECO:0007669"/>
    <property type="project" value="TreeGrafter"/>
</dbReference>
<evidence type="ECO:0000256" key="3">
    <source>
        <dbReference type="ARBA" id="ARBA00022833"/>
    </source>
</evidence>
<dbReference type="FunFam" id="3.30.40.10:FF:000110">
    <property type="entry name" value="E3 ubiquitin-protein ligase RNF34 isoform X1"/>
    <property type="match status" value="1"/>
</dbReference>
<dbReference type="SUPFAM" id="SSF57903">
    <property type="entry name" value="FYVE/PHD zinc finger"/>
    <property type="match status" value="1"/>
</dbReference>
<keyword evidence="2 4" id="KW-0863">Zinc-finger</keyword>
<dbReference type="SUPFAM" id="SSF68906">
    <property type="entry name" value="SAP domain"/>
    <property type="match status" value="2"/>
</dbReference>
<organism evidence="7">
    <name type="scientific">Ooceraea biroi</name>
    <name type="common">Clonal raider ant</name>
    <name type="synonym">Cerapachys biroi</name>
    <dbReference type="NCBI Taxonomy" id="2015173"/>
    <lineage>
        <taxon>Eukaryota</taxon>
        <taxon>Metazoa</taxon>
        <taxon>Ecdysozoa</taxon>
        <taxon>Arthropoda</taxon>
        <taxon>Hexapoda</taxon>
        <taxon>Insecta</taxon>
        <taxon>Pterygota</taxon>
        <taxon>Neoptera</taxon>
        <taxon>Endopterygota</taxon>
        <taxon>Hymenoptera</taxon>
        <taxon>Apocrita</taxon>
        <taxon>Aculeata</taxon>
        <taxon>Formicoidea</taxon>
        <taxon>Formicidae</taxon>
        <taxon>Dorylinae</taxon>
        <taxon>Ooceraea</taxon>
    </lineage>
</organism>
<feature type="compositionally biased region" description="Basic and acidic residues" evidence="5">
    <location>
        <begin position="160"/>
        <end position="173"/>
    </location>
</feature>
<dbReference type="InterPro" id="IPR057299">
    <property type="entry name" value="RNF34_RFFL_SAP"/>
</dbReference>
<dbReference type="CDD" id="cd15750">
    <property type="entry name" value="FYVE_CARP"/>
    <property type="match status" value="1"/>
</dbReference>
<reference evidence="7" key="1">
    <citation type="journal article" date="2018" name="Genome Res.">
        <title>The genomic architecture and molecular evolution of ant odorant receptors.</title>
        <authorList>
            <person name="McKenzie S.K."/>
            <person name="Kronauer D.J.C."/>
        </authorList>
    </citation>
    <scope>NUCLEOTIDE SEQUENCE [LARGE SCALE GENOMIC DNA]</scope>
    <source>
        <strain evidence="7">Clonal line C1</strain>
    </source>
</reference>
<accession>A0A3L8D6A2</accession>
<dbReference type="SUPFAM" id="SSF57850">
    <property type="entry name" value="RING/U-box"/>
    <property type="match status" value="1"/>
</dbReference>
<dbReference type="OrthoDB" id="3045089at2759"/>
<dbReference type="GO" id="GO:0008270">
    <property type="term" value="F:zinc ion binding"/>
    <property type="evidence" value="ECO:0007669"/>
    <property type="project" value="UniProtKB-KW"/>
</dbReference>
<dbReference type="Pfam" id="PF13920">
    <property type="entry name" value="zf-C3HC4_3"/>
    <property type="match status" value="1"/>
</dbReference>
<evidence type="ECO:0000256" key="5">
    <source>
        <dbReference type="SAM" id="MobiDB-lite"/>
    </source>
</evidence>
<dbReference type="GO" id="GO:0005886">
    <property type="term" value="C:plasma membrane"/>
    <property type="evidence" value="ECO:0007669"/>
    <property type="project" value="UniProtKB-SubCell"/>
</dbReference>
<comment type="subcellular location">
    <subcellularLocation>
        <location evidence="1">Cell membrane</location>
        <topology evidence="1">Peripheral membrane protein</topology>
    </subcellularLocation>
</comment>
<dbReference type="InterPro" id="IPR001841">
    <property type="entry name" value="Znf_RING"/>
</dbReference>